<dbReference type="EMBL" id="CP012381">
    <property type="protein sequence ID" value="ALI52291.1"/>
    <property type="molecule type" value="Genomic_DNA"/>
</dbReference>
<evidence type="ECO:0000313" key="1">
    <source>
        <dbReference type="EMBL" id="ALI52291.1"/>
    </source>
</evidence>
<dbReference type="RefSeq" id="WP_054607285.1">
    <property type="nucleotide sequence ID" value="NZ_CP012381.1"/>
</dbReference>
<proteinExistence type="predicted"/>
<dbReference type="AlphaFoldDB" id="A0AAC8ZY67"/>
<accession>A0AAC8ZY67</accession>
<reference evidence="1 2" key="1">
    <citation type="submission" date="2015-08" db="EMBL/GenBank/DDBJ databases">
        <title>Complete genome sequence of Lactobacillus helveticus CAUH18, a probiotic strain originated from koumiss.</title>
        <authorList>
            <person name="Yang Y."/>
            <person name="Hao Y."/>
        </authorList>
    </citation>
    <scope>NUCLEOTIDE SEQUENCE [LARGE SCALE GENOMIC DNA]</scope>
    <source>
        <strain evidence="1 2">CAUH18</strain>
    </source>
</reference>
<protein>
    <submittedName>
        <fullName evidence="1">Uncharacterized protein</fullName>
    </submittedName>
</protein>
<dbReference type="Proteomes" id="UP000063930">
    <property type="component" value="Chromosome"/>
</dbReference>
<evidence type="ECO:0000313" key="2">
    <source>
        <dbReference type="Proteomes" id="UP000063930"/>
    </source>
</evidence>
<gene>
    <name evidence="1" type="ORF">ALV80_03755</name>
</gene>
<organism evidence="1 2">
    <name type="scientific">Lactobacillus helveticus</name>
    <name type="common">Lactobacillus suntoryeus</name>
    <dbReference type="NCBI Taxonomy" id="1587"/>
    <lineage>
        <taxon>Bacteria</taxon>
        <taxon>Bacillati</taxon>
        <taxon>Bacillota</taxon>
        <taxon>Bacilli</taxon>
        <taxon>Lactobacillales</taxon>
        <taxon>Lactobacillaceae</taxon>
        <taxon>Lactobacillus</taxon>
    </lineage>
</organism>
<sequence length="66" mass="7990">MARTEPEKKAQKKYYLKNKNMYKINSYRSRAKNFILKYATTDELIWLRGLIDERLSKKKFEVAITD</sequence>
<name>A0AAC8ZY67_LACHE</name>